<dbReference type="EMBL" id="BARU01008710">
    <property type="protein sequence ID" value="GAH44369.1"/>
    <property type="molecule type" value="Genomic_DNA"/>
</dbReference>
<organism evidence="1">
    <name type="scientific">marine sediment metagenome</name>
    <dbReference type="NCBI Taxonomy" id="412755"/>
    <lineage>
        <taxon>unclassified sequences</taxon>
        <taxon>metagenomes</taxon>
        <taxon>ecological metagenomes</taxon>
    </lineage>
</organism>
<dbReference type="AlphaFoldDB" id="X1GRX2"/>
<comment type="caution">
    <text evidence="1">The sequence shown here is derived from an EMBL/GenBank/DDBJ whole genome shotgun (WGS) entry which is preliminary data.</text>
</comment>
<evidence type="ECO:0000313" key="1">
    <source>
        <dbReference type="EMBL" id="GAH44369.1"/>
    </source>
</evidence>
<proteinExistence type="predicted"/>
<accession>X1GRX2</accession>
<protein>
    <submittedName>
        <fullName evidence="1">Uncharacterized protein</fullName>
    </submittedName>
</protein>
<sequence>MAMNLRDQLRLKADGYLPWEITEFATAKAPDGSPQVIDINSETWKQARTNRRHWIAMLKSQVRSKYHRNLSQIDINRLVDNWYKQSSDRTPWDLIKAEYQPHKGLTDYQTALKARAVASKRSLYSRRVKTQGKPYG</sequence>
<gene>
    <name evidence="1" type="ORF">S03H2_16957</name>
</gene>
<name>X1GRX2_9ZZZZ</name>
<reference evidence="1" key="1">
    <citation type="journal article" date="2014" name="Front. Microbiol.">
        <title>High frequency of phylogenetically diverse reductive dehalogenase-homologous genes in deep subseafloor sedimentary metagenomes.</title>
        <authorList>
            <person name="Kawai M."/>
            <person name="Futagami T."/>
            <person name="Toyoda A."/>
            <person name="Takaki Y."/>
            <person name="Nishi S."/>
            <person name="Hori S."/>
            <person name="Arai W."/>
            <person name="Tsubouchi T."/>
            <person name="Morono Y."/>
            <person name="Uchiyama I."/>
            <person name="Ito T."/>
            <person name="Fujiyama A."/>
            <person name="Inagaki F."/>
            <person name="Takami H."/>
        </authorList>
    </citation>
    <scope>NUCLEOTIDE SEQUENCE</scope>
    <source>
        <strain evidence="1">Expedition CK06-06</strain>
    </source>
</reference>